<name>A0AAJ1YH37_SERFO</name>
<evidence type="ECO:0000313" key="1">
    <source>
        <dbReference type="EMBL" id="MDQ9129987.1"/>
    </source>
</evidence>
<dbReference type="RefSeq" id="WP_024527453.1">
    <property type="nucleotide sequence ID" value="NZ_JAVIGA010000047.1"/>
</dbReference>
<dbReference type="AlphaFoldDB" id="A0AAJ1YH37"/>
<dbReference type="InterPro" id="IPR011050">
    <property type="entry name" value="Pectin_lyase_fold/virulence"/>
</dbReference>
<evidence type="ECO:0000313" key="2">
    <source>
        <dbReference type="Proteomes" id="UP001224622"/>
    </source>
</evidence>
<dbReference type="EMBL" id="JAVIGA010000047">
    <property type="protein sequence ID" value="MDQ9129987.1"/>
    <property type="molecule type" value="Genomic_DNA"/>
</dbReference>
<organism evidence="1 2">
    <name type="scientific">Serratia fonticola</name>
    <dbReference type="NCBI Taxonomy" id="47917"/>
    <lineage>
        <taxon>Bacteria</taxon>
        <taxon>Pseudomonadati</taxon>
        <taxon>Pseudomonadota</taxon>
        <taxon>Gammaproteobacteria</taxon>
        <taxon>Enterobacterales</taxon>
        <taxon>Yersiniaceae</taxon>
        <taxon>Serratia</taxon>
    </lineage>
</organism>
<gene>
    <name evidence="1" type="ORF">RDT67_26645</name>
</gene>
<dbReference type="Proteomes" id="UP001224622">
    <property type="component" value="Unassembled WGS sequence"/>
</dbReference>
<protein>
    <submittedName>
        <fullName evidence="1">Uncharacterized protein</fullName>
    </submittedName>
</protein>
<accession>A0AAJ1YH37</accession>
<sequence>MDVFNNYAEVLAAKDFTSLWGVGIESAIYAEKNAIDLANGIPARKIIKRYVGEHIFTSDNLVNGTPTDLLAVYNASVSTADQLTDNVGWVPTLRLHVDEVSEVKAIVTSQAGAGIIDSTLP</sequence>
<dbReference type="SUPFAM" id="SSF51126">
    <property type="entry name" value="Pectin lyase-like"/>
    <property type="match status" value="1"/>
</dbReference>
<dbReference type="Gene3D" id="2.160.20.10">
    <property type="entry name" value="Single-stranded right-handed beta-helix, Pectin lyase-like"/>
    <property type="match status" value="1"/>
</dbReference>
<reference evidence="1" key="1">
    <citation type="submission" date="2023-08" db="EMBL/GenBank/DDBJ databases">
        <title>The Comparative Genomic Analysis of Yersiniaceae from Polar Regions.</title>
        <authorList>
            <person name="Goncharov A."/>
            <person name="Aslanov B."/>
            <person name="Kolodzhieva V."/>
            <person name="Azarov D."/>
            <person name="Mochov A."/>
            <person name="Lebedeva E."/>
        </authorList>
    </citation>
    <scope>NUCLEOTIDE SEQUENCE</scope>
    <source>
        <strain evidence="1">Vf</strain>
    </source>
</reference>
<comment type="caution">
    <text evidence="1">The sequence shown here is derived from an EMBL/GenBank/DDBJ whole genome shotgun (WGS) entry which is preliminary data.</text>
</comment>
<proteinExistence type="predicted"/>
<dbReference type="InterPro" id="IPR012334">
    <property type="entry name" value="Pectin_lyas_fold"/>
</dbReference>